<protein>
    <submittedName>
        <fullName evidence="1">Uncharacterized protein</fullName>
    </submittedName>
</protein>
<dbReference type="AlphaFoldDB" id="A0A382EY03"/>
<name>A0A382EY03_9ZZZZ</name>
<organism evidence="1">
    <name type="scientific">marine metagenome</name>
    <dbReference type="NCBI Taxonomy" id="408172"/>
    <lineage>
        <taxon>unclassified sequences</taxon>
        <taxon>metagenomes</taxon>
        <taxon>ecological metagenomes</taxon>
    </lineage>
</organism>
<dbReference type="EMBL" id="UINC01046787">
    <property type="protein sequence ID" value="SVB55232.1"/>
    <property type="molecule type" value="Genomic_DNA"/>
</dbReference>
<evidence type="ECO:0000313" key="1">
    <source>
        <dbReference type="EMBL" id="SVB55232.1"/>
    </source>
</evidence>
<accession>A0A382EY03</accession>
<sequence length="67" mass="7722">MSKWYKAVCPRCKSNNVVPIAYGLPGDEMREDAIKGKIHLGGCIMEENNPHFHCNDCEQEWEVLEEK</sequence>
<proteinExistence type="predicted"/>
<gene>
    <name evidence="1" type="ORF">METZ01_LOCUS208086</name>
</gene>
<reference evidence="1" key="1">
    <citation type="submission" date="2018-05" db="EMBL/GenBank/DDBJ databases">
        <authorList>
            <person name="Lanie J.A."/>
            <person name="Ng W.-L."/>
            <person name="Kazmierczak K.M."/>
            <person name="Andrzejewski T.M."/>
            <person name="Davidsen T.M."/>
            <person name="Wayne K.J."/>
            <person name="Tettelin H."/>
            <person name="Glass J.I."/>
            <person name="Rusch D."/>
            <person name="Podicherti R."/>
            <person name="Tsui H.-C.T."/>
            <person name="Winkler M.E."/>
        </authorList>
    </citation>
    <scope>NUCLEOTIDE SEQUENCE</scope>
</reference>